<keyword evidence="1" id="KW-0812">Transmembrane</keyword>
<dbReference type="AlphaFoldDB" id="A0A523BGV1"/>
<evidence type="ECO:0000313" key="2">
    <source>
        <dbReference type="EMBL" id="TDA40163.1"/>
    </source>
</evidence>
<keyword evidence="1" id="KW-1133">Transmembrane helix</keyword>
<feature type="transmembrane region" description="Helical" evidence="1">
    <location>
        <begin position="74"/>
        <end position="94"/>
    </location>
</feature>
<gene>
    <name evidence="2" type="ORF">DSO08_00550</name>
</gene>
<comment type="caution">
    <text evidence="2">The sequence shown here is derived from an EMBL/GenBank/DDBJ whole genome shotgun (WGS) entry which is preliminary data.</text>
</comment>
<accession>A0A523BGV1</accession>
<name>A0A523BGV1_9CREN</name>
<organism evidence="2 3">
    <name type="scientific">Thermoproteota archaeon</name>
    <dbReference type="NCBI Taxonomy" id="2056631"/>
    <lineage>
        <taxon>Archaea</taxon>
        <taxon>Thermoproteota</taxon>
    </lineage>
</organism>
<sequence length="98" mass="10944">MLIFKFPFSQRLIHNAYIAHKIKKSLRRINVGRVAVLTAFAVIGYFLGVAAYYMGKNLTPWLEKISPFLVNADWVIAGVIGAIVTVIVVVAWSYTSKS</sequence>
<feature type="transmembrane region" description="Helical" evidence="1">
    <location>
        <begin position="31"/>
        <end position="54"/>
    </location>
</feature>
<dbReference type="EMBL" id="QNVH01000002">
    <property type="protein sequence ID" value="TDA40163.1"/>
    <property type="molecule type" value="Genomic_DNA"/>
</dbReference>
<evidence type="ECO:0000256" key="1">
    <source>
        <dbReference type="SAM" id="Phobius"/>
    </source>
</evidence>
<reference evidence="2 3" key="1">
    <citation type="journal article" date="2019" name="Nat. Microbiol.">
        <title>Expanding anaerobic alkane metabolism in the domain of Archaea.</title>
        <authorList>
            <person name="Wang Y."/>
            <person name="Wegener G."/>
            <person name="Hou J."/>
            <person name="Wang F."/>
            <person name="Xiao X."/>
        </authorList>
    </citation>
    <scope>NUCLEOTIDE SEQUENCE [LARGE SCALE GENOMIC DNA]</scope>
    <source>
        <strain evidence="2">WYZ-LMO10</strain>
    </source>
</reference>
<proteinExistence type="predicted"/>
<protein>
    <submittedName>
        <fullName evidence="2">Uncharacterized protein</fullName>
    </submittedName>
</protein>
<evidence type="ECO:0000313" key="3">
    <source>
        <dbReference type="Proteomes" id="UP000315399"/>
    </source>
</evidence>
<keyword evidence="1" id="KW-0472">Membrane</keyword>
<dbReference type="Proteomes" id="UP000315399">
    <property type="component" value="Unassembled WGS sequence"/>
</dbReference>